<dbReference type="Proteomes" id="UP000820818">
    <property type="component" value="Linkage Group LG9"/>
</dbReference>
<evidence type="ECO:0000313" key="1">
    <source>
        <dbReference type="EMBL" id="KAI9552823.1"/>
    </source>
</evidence>
<name>A0AAD5PPC6_9CRUS</name>
<keyword evidence="2" id="KW-1185">Reference proteome</keyword>
<proteinExistence type="predicted"/>
<dbReference type="AlphaFoldDB" id="A0AAD5PPC6"/>
<protein>
    <submittedName>
        <fullName evidence="1">Uncharacterized protein</fullName>
    </submittedName>
</protein>
<gene>
    <name evidence="1" type="ORF">GHT06_020705</name>
</gene>
<comment type="caution">
    <text evidence="1">The sequence shown here is derived from an EMBL/GenBank/DDBJ whole genome shotgun (WGS) entry which is preliminary data.</text>
</comment>
<evidence type="ECO:0000313" key="2">
    <source>
        <dbReference type="Proteomes" id="UP000820818"/>
    </source>
</evidence>
<dbReference type="EMBL" id="WJBH02000009">
    <property type="protein sequence ID" value="KAI9552823.1"/>
    <property type="molecule type" value="Genomic_DNA"/>
</dbReference>
<sequence>MITGRTTRNKSSKVPSQSSCTNCSAKFLFICYQVSADRQFFVIVASIDCDE</sequence>
<organism evidence="1 2">
    <name type="scientific">Daphnia sinensis</name>
    <dbReference type="NCBI Taxonomy" id="1820382"/>
    <lineage>
        <taxon>Eukaryota</taxon>
        <taxon>Metazoa</taxon>
        <taxon>Ecdysozoa</taxon>
        <taxon>Arthropoda</taxon>
        <taxon>Crustacea</taxon>
        <taxon>Branchiopoda</taxon>
        <taxon>Diplostraca</taxon>
        <taxon>Cladocera</taxon>
        <taxon>Anomopoda</taxon>
        <taxon>Daphniidae</taxon>
        <taxon>Daphnia</taxon>
        <taxon>Daphnia similis group</taxon>
    </lineage>
</organism>
<accession>A0AAD5PPC6</accession>
<reference evidence="1 2" key="1">
    <citation type="submission" date="2022-05" db="EMBL/GenBank/DDBJ databases">
        <title>A multi-omics perspective on studying reproductive biology in Daphnia sinensis.</title>
        <authorList>
            <person name="Jia J."/>
        </authorList>
    </citation>
    <scope>NUCLEOTIDE SEQUENCE [LARGE SCALE GENOMIC DNA]</scope>
    <source>
        <strain evidence="1 2">WSL</strain>
    </source>
</reference>